<dbReference type="PANTHER" id="PTHR40940:SF1">
    <property type="entry name" value="PROTEIN BATD"/>
    <property type="match status" value="1"/>
</dbReference>
<comment type="caution">
    <text evidence="3">The sequence shown here is derived from an EMBL/GenBank/DDBJ whole genome shotgun (WGS) entry which is preliminary data.</text>
</comment>
<organism evidence="3 4">
    <name type="scientific">Vibrio diazotrophicus</name>
    <dbReference type="NCBI Taxonomy" id="685"/>
    <lineage>
        <taxon>Bacteria</taxon>
        <taxon>Pseudomonadati</taxon>
        <taxon>Pseudomonadota</taxon>
        <taxon>Gammaproteobacteria</taxon>
        <taxon>Vibrionales</taxon>
        <taxon>Vibrionaceae</taxon>
        <taxon>Vibrio</taxon>
    </lineage>
</organism>
<evidence type="ECO:0000313" key="3">
    <source>
        <dbReference type="EMBL" id="RAS62181.1"/>
    </source>
</evidence>
<evidence type="ECO:0000313" key="4">
    <source>
        <dbReference type="Proteomes" id="UP000248729"/>
    </source>
</evidence>
<dbReference type="RefSeq" id="WP_258401199.1">
    <property type="nucleotide sequence ID" value="NZ_QLTR01000015.1"/>
</dbReference>
<keyword evidence="1" id="KW-1133">Transmembrane helix</keyword>
<protein>
    <submittedName>
        <fullName evidence="3">Oxygen tolerance protein BatD</fullName>
    </submittedName>
</protein>
<proteinExistence type="predicted"/>
<accession>A0A329E9X4</accession>
<dbReference type="PANTHER" id="PTHR40940">
    <property type="entry name" value="PROTEIN BATD-RELATED"/>
    <property type="match status" value="1"/>
</dbReference>
<sequence>MIKWTQQCFSEFMRAMTLVLLLILSGVTFADESQSTQVTVKTWLGSKPTDELQVFAPTQQIILNIEVSTNTWYTAGTKISSLEIPDVLVKRRNPFAVNSSQREKGQTWSRQLWEVVLYPQKSGDFIVPPVSLEVQVAGSNGDKQKVTLETTPQQFRVELPSAELGGTQSWFAASDVKIKQDWQVSSDEPKVGDTITRVIEVQAQDSLSVLLPNLMTNSVNDAWQGYPNPPELTDTQSRDGYLSKRKDSLTYVLQQGGDITWPSYEIWWWNSEKQSLEKITIKGYKVHVKHTLASWLKAYRYMILGAALVLFTLVMVMLAARRYYRTHPSPAWVKYYLSVFKGQWPLARALLYRKVRKTSGSLEIANTMPEHLQTKSLQVQAGGVNRMVMSTLWQNVKRKVKRKRMIPKALPELDCIKK</sequence>
<name>A0A329E9X4_VIBDI</name>
<dbReference type="Proteomes" id="UP000248729">
    <property type="component" value="Unassembled WGS sequence"/>
</dbReference>
<reference evidence="3 4" key="1">
    <citation type="submission" date="2018-06" db="EMBL/GenBank/DDBJ databases">
        <title>Freshwater and sediment microbial communities from various areas in North America, analyzing microbe dynamics in response to fracking.</title>
        <authorList>
            <person name="Lamendella R."/>
        </authorList>
    </citation>
    <scope>NUCLEOTIDE SEQUENCE [LARGE SCALE GENOMIC DNA]</scope>
    <source>
        <strain evidence="3 4">99A</strain>
    </source>
</reference>
<evidence type="ECO:0000256" key="1">
    <source>
        <dbReference type="SAM" id="Phobius"/>
    </source>
</evidence>
<feature type="transmembrane region" description="Helical" evidence="1">
    <location>
        <begin position="298"/>
        <end position="320"/>
    </location>
</feature>
<keyword evidence="2" id="KW-0732">Signal</keyword>
<gene>
    <name evidence="3" type="ORF">DET48_115112</name>
</gene>
<evidence type="ECO:0000256" key="2">
    <source>
        <dbReference type="SAM" id="SignalP"/>
    </source>
</evidence>
<dbReference type="AlphaFoldDB" id="A0A329E9X4"/>
<dbReference type="EMBL" id="QLTR01000015">
    <property type="protein sequence ID" value="RAS62181.1"/>
    <property type="molecule type" value="Genomic_DNA"/>
</dbReference>
<dbReference type="InterPro" id="IPR025738">
    <property type="entry name" value="BatD"/>
</dbReference>
<feature type="chain" id="PRO_5016364012" evidence="2">
    <location>
        <begin position="31"/>
        <end position="418"/>
    </location>
</feature>
<keyword evidence="1" id="KW-0812">Transmembrane</keyword>
<feature type="signal peptide" evidence="2">
    <location>
        <begin position="1"/>
        <end position="30"/>
    </location>
</feature>
<keyword evidence="1" id="KW-0472">Membrane</keyword>